<dbReference type="Proteomes" id="UP001215280">
    <property type="component" value="Unassembled WGS sequence"/>
</dbReference>
<accession>A0AAD7JNK2</accession>
<dbReference type="AlphaFoldDB" id="A0AAD7JNK2"/>
<proteinExistence type="predicted"/>
<protein>
    <submittedName>
        <fullName evidence="1">Uncharacterized protein</fullName>
    </submittedName>
</protein>
<sequence length="320" mass="35913">MSWQHHARFSLLRPCNRMAEPILPPELEREIFETVALAGTKSIPGLLRVARRVKLWIEPLLYHVVILRNHSRHKLHESYPGQKLFDKTGHTLLPPIALAGAIQRLPSESSFFHSHVRHLFIDCSAYKGSATLDLRRTNMLDACSGATNVMLVDICDPRPLLSGLSQMPLEHLQANLGSLFGNGLHPGPVDFTHPLFRSITHLAIFDNLDKAVTDWTGLALLPHLTHLSFHEDDPNPLFPAVLGACMRLRVLVILLGPYAGYDLSDDGAFAPLLRDERVVVVYDHKTYDGENDWHLGARGSDDYWRRAEKMVGERRLAGGT</sequence>
<gene>
    <name evidence="1" type="ORF">DFH07DRAFT_300024</name>
</gene>
<evidence type="ECO:0000313" key="1">
    <source>
        <dbReference type="EMBL" id="KAJ7768629.1"/>
    </source>
</evidence>
<dbReference type="EMBL" id="JARJLG010000027">
    <property type="protein sequence ID" value="KAJ7768629.1"/>
    <property type="molecule type" value="Genomic_DNA"/>
</dbReference>
<reference evidence="1" key="1">
    <citation type="submission" date="2023-03" db="EMBL/GenBank/DDBJ databases">
        <title>Massive genome expansion in bonnet fungi (Mycena s.s.) driven by repeated elements and novel gene families across ecological guilds.</title>
        <authorList>
            <consortium name="Lawrence Berkeley National Laboratory"/>
            <person name="Harder C.B."/>
            <person name="Miyauchi S."/>
            <person name="Viragh M."/>
            <person name="Kuo A."/>
            <person name="Thoen E."/>
            <person name="Andreopoulos B."/>
            <person name="Lu D."/>
            <person name="Skrede I."/>
            <person name="Drula E."/>
            <person name="Henrissat B."/>
            <person name="Morin E."/>
            <person name="Kohler A."/>
            <person name="Barry K."/>
            <person name="LaButti K."/>
            <person name="Morin E."/>
            <person name="Salamov A."/>
            <person name="Lipzen A."/>
            <person name="Mereny Z."/>
            <person name="Hegedus B."/>
            <person name="Baldrian P."/>
            <person name="Stursova M."/>
            <person name="Weitz H."/>
            <person name="Taylor A."/>
            <person name="Grigoriev I.V."/>
            <person name="Nagy L.G."/>
            <person name="Martin F."/>
            <person name="Kauserud H."/>
        </authorList>
    </citation>
    <scope>NUCLEOTIDE SEQUENCE</scope>
    <source>
        <strain evidence="1">CBHHK188m</strain>
    </source>
</reference>
<keyword evidence="2" id="KW-1185">Reference proteome</keyword>
<organism evidence="1 2">
    <name type="scientific">Mycena maculata</name>
    <dbReference type="NCBI Taxonomy" id="230809"/>
    <lineage>
        <taxon>Eukaryota</taxon>
        <taxon>Fungi</taxon>
        <taxon>Dikarya</taxon>
        <taxon>Basidiomycota</taxon>
        <taxon>Agaricomycotina</taxon>
        <taxon>Agaricomycetes</taxon>
        <taxon>Agaricomycetidae</taxon>
        <taxon>Agaricales</taxon>
        <taxon>Marasmiineae</taxon>
        <taxon>Mycenaceae</taxon>
        <taxon>Mycena</taxon>
    </lineage>
</organism>
<evidence type="ECO:0000313" key="2">
    <source>
        <dbReference type="Proteomes" id="UP001215280"/>
    </source>
</evidence>
<name>A0AAD7JNK2_9AGAR</name>
<comment type="caution">
    <text evidence="1">The sequence shown here is derived from an EMBL/GenBank/DDBJ whole genome shotgun (WGS) entry which is preliminary data.</text>
</comment>